<evidence type="ECO:0000256" key="2">
    <source>
        <dbReference type="SAM" id="MobiDB-lite"/>
    </source>
</evidence>
<dbReference type="PROSITE" id="PS51257">
    <property type="entry name" value="PROKAR_LIPOPROTEIN"/>
    <property type="match status" value="1"/>
</dbReference>
<evidence type="ECO:0008006" key="5">
    <source>
        <dbReference type="Google" id="ProtNLM"/>
    </source>
</evidence>
<evidence type="ECO:0000313" key="3">
    <source>
        <dbReference type="EMBL" id="PCK30506.1"/>
    </source>
</evidence>
<comment type="caution">
    <text evidence="3">The sequence shown here is derived from an EMBL/GenBank/DDBJ whole genome shotgun (WGS) entry which is preliminary data.</text>
</comment>
<name>A0A2A5JM57_PSEO7</name>
<gene>
    <name evidence="3" type="ORF">CEX98_17005</name>
</gene>
<proteinExistence type="predicted"/>
<protein>
    <recommendedName>
        <fullName evidence="5">Lipoprotein</fullName>
    </recommendedName>
</protein>
<keyword evidence="4" id="KW-1185">Reference proteome</keyword>
<dbReference type="AlphaFoldDB" id="A0A2A5JM57"/>
<organism evidence="3 4">
    <name type="scientific">Pseudoalteromonas piscicida</name>
    <dbReference type="NCBI Taxonomy" id="43662"/>
    <lineage>
        <taxon>Bacteria</taxon>
        <taxon>Pseudomonadati</taxon>
        <taxon>Pseudomonadota</taxon>
        <taxon>Gammaproteobacteria</taxon>
        <taxon>Alteromonadales</taxon>
        <taxon>Pseudoalteromonadaceae</taxon>
        <taxon>Pseudoalteromonas</taxon>
    </lineage>
</organism>
<feature type="coiled-coil region" evidence="1">
    <location>
        <begin position="18"/>
        <end position="66"/>
    </location>
</feature>
<sequence length="324" mass="36138">MKEILVLVVAIGFLGGCASNVRNEVNRYEHEISSSRNNIAILESKIARENENIENYKSSISKSNNSIRDNKQNIERARIGISRSKAYLSSHSDVFINGQCIRPDFGPKPTPYCSSRSEAKEHALAFCSMSAGCDAAMLLASDELDTFSKRFLASEACSRAVHELRNEGYAPDSTAVNALEALSDTGCSNESDGFFAFLGKVSGCIMSASIKLAKIQSYVNCTERKANSCYSSYTDWLGAPENRERECLENFGNIDTYANAILKYERQIAENERSIRSKKQNIKSSSDSIAQAEQELARERERNSKYNRLLAERKKTLAYKLYGK</sequence>
<dbReference type="Proteomes" id="UP000228621">
    <property type="component" value="Unassembled WGS sequence"/>
</dbReference>
<reference evidence="4" key="1">
    <citation type="journal article" date="2019" name="Genome Announc.">
        <title>Draft Genome Sequence of Pseudoalteromonas piscicida Strain 36Y ROTHPW, an Hypersaline Seawater Isolate from the South Coast of Sonora, Mexico.</title>
        <authorList>
            <person name="Sanchez-Diaz R."/>
            <person name="Molina-Garza Z.J."/>
            <person name="Cruz-Suarez L.E."/>
            <person name="Selvin J."/>
            <person name="Kiran G.S."/>
            <person name="Ibarra-Gamez J.C."/>
            <person name="Gomez-Gil B."/>
            <person name="Galaviz-Silva L."/>
        </authorList>
    </citation>
    <scope>NUCLEOTIDE SEQUENCE [LARGE SCALE GENOMIC DNA]</scope>
    <source>
        <strain evidence="4">36Y_RITHPW</strain>
    </source>
</reference>
<evidence type="ECO:0000256" key="1">
    <source>
        <dbReference type="SAM" id="Coils"/>
    </source>
</evidence>
<dbReference type="RefSeq" id="WP_099643226.1">
    <property type="nucleotide sequence ID" value="NZ_NKHF01000079.1"/>
</dbReference>
<accession>A0A2A5JM57</accession>
<feature type="region of interest" description="Disordered" evidence="2">
    <location>
        <begin position="276"/>
        <end position="303"/>
    </location>
</feature>
<dbReference type="OrthoDB" id="9828893at2"/>
<dbReference type="EMBL" id="NKHF01000079">
    <property type="protein sequence ID" value="PCK30506.1"/>
    <property type="molecule type" value="Genomic_DNA"/>
</dbReference>
<keyword evidence="1" id="KW-0175">Coiled coil</keyword>
<evidence type="ECO:0000313" key="4">
    <source>
        <dbReference type="Proteomes" id="UP000228621"/>
    </source>
</evidence>